<evidence type="ECO:0000256" key="3">
    <source>
        <dbReference type="ARBA" id="ARBA00022729"/>
    </source>
</evidence>
<evidence type="ECO:0000256" key="4">
    <source>
        <dbReference type="ARBA" id="ARBA00022989"/>
    </source>
</evidence>
<evidence type="ECO:0000313" key="14">
    <source>
        <dbReference type="RefSeq" id="XP_020848424.1"/>
    </source>
</evidence>
<keyword evidence="7" id="KW-0325">Glycoprotein</keyword>
<feature type="transmembrane region" description="Helical" evidence="8">
    <location>
        <begin position="329"/>
        <end position="350"/>
    </location>
</feature>
<dbReference type="RefSeq" id="XP_020848423.1">
    <property type="nucleotide sequence ID" value="XM_020992764.1"/>
</dbReference>
<dbReference type="RefSeq" id="XP_020848425.1">
    <property type="nucleotide sequence ID" value="XM_020992766.1"/>
</dbReference>
<dbReference type="KEGG" id="pcw:110212746"/>
<organism evidence="11 12">
    <name type="scientific">Phascolarctos cinereus</name>
    <name type="common">Koala</name>
    <dbReference type="NCBI Taxonomy" id="38626"/>
    <lineage>
        <taxon>Eukaryota</taxon>
        <taxon>Metazoa</taxon>
        <taxon>Chordata</taxon>
        <taxon>Craniata</taxon>
        <taxon>Vertebrata</taxon>
        <taxon>Euteleostomi</taxon>
        <taxon>Mammalia</taxon>
        <taxon>Metatheria</taxon>
        <taxon>Diprotodontia</taxon>
        <taxon>Phascolarctidae</taxon>
        <taxon>Phascolarctos</taxon>
    </lineage>
</organism>
<dbReference type="Pfam" id="PF09240">
    <property type="entry name" value="IL6Ra-bind"/>
    <property type="match status" value="1"/>
</dbReference>
<dbReference type="RefSeq" id="XP_020848424.1">
    <property type="nucleotide sequence ID" value="XM_020992765.1"/>
</dbReference>
<dbReference type="GeneID" id="110212746"/>
<evidence type="ECO:0000256" key="6">
    <source>
        <dbReference type="ARBA" id="ARBA00023170"/>
    </source>
</evidence>
<dbReference type="PROSITE" id="PS50853">
    <property type="entry name" value="FN3"/>
    <property type="match status" value="1"/>
</dbReference>
<evidence type="ECO:0000313" key="13">
    <source>
        <dbReference type="RefSeq" id="XP_020848423.1"/>
    </source>
</evidence>
<dbReference type="Gene3D" id="2.60.40.10">
    <property type="entry name" value="Immunoglobulins"/>
    <property type="match status" value="2"/>
</dbReference>
<dbReference type="CTD" id="1438"/>
<keyword evidence="6 12" id="KW-0675">Receptor</keyword>
<keyword evidence="4 8" id="KW-1133">Transmembrane helix</keyword>
<keyword evidence="2 8" id="KW-0812">Transmembrane</keyword>
<dbReference type="Pfam" id="PF00041">
    <property type="entry name" value="fn3"/>
    <property type="match status" value="1"/>
</dbReference>
<evidence type="ECO:0000256" key="1">
    <source>
        <dbReference type="ARBA" id="ARBA00004479"/>
    </source>
</evidence>
<dbReference type="InterPro" id="IPR015321">
    <property type="entry name" value="TypeI_recpt_CBD"/>
</dbReference>
<gene>
    <name evidence="12 13 14 15" type="primary">CSF2RA</name>
</gene>
<dbReference type="GO" id="GO:0004896">
    <property type="term" value="F:cytokine receptor activity"/>
    <property type="evidence" value="ECO:0007669"/>
    <property type="project" value="InterPro"/>
</dbReference>
<dbReference type="PANTHER" id="PTHR23037">
    <property type="entry name" value="CYTOKINE RECEPTOR"/>
    <property type="match status" value="1"/>
</dbReference>
<feature type="signal peptide" evidence="9">
    <location>
        <begin position="1"/>
        <end position="21"/>
    </location>
</feature>
<dbReference type="InterPro" id="IPR036116">
    <property type="entry name" value="FN3_sf"/>
</dbReference>
<dbReference type="GO" id="GO:0009897">
    <property type="term" value="C:external side of plasma membrane"/>
    <property type="evidence" value="ECO:0007669"/>
    <property type="project" value="TreeGrafter"/>
</dbReference>
<accession>A0A6P5KTP9</accession>
<reference evidence="12 13" key="1">
    <citation type="submission" date="2025-04" db="UniProtKB">
        <authorList>
            <consortium name="RefSeq"/>
        </authorList>
    </citation>
    <scope>IDENTIFICATION</scope>
    <source>
        <tissue evidence="12 13">Spleen</tissue>
    </source>
</reference>
<proteinExistence type="predicted"/>
<evidence type="ECO:0000313" key="15">
    <source>
        <dbReference type="RefSeq" id="XP_020848425.1"/>
    </source>
</evidence>
<keyword evidence="11" id="KW-1185">Reference proteome</keyword>
<dbReference type="CDD" id="cd00063">
    <property type="entry name" value="FN3"/>
    <property type="match status" value="1"/>
</dbReference>
<protein>
    <submittedName>
        <fullName evidence="12 13">Granulocyte-macrophage colony-stimulating factor receptor subunit alpha isoform X1</fullName>
    </submittedName>
</protein>
<sequence length="403" mass="47082">MAYSLADLVAFIWISILLTSACCLTQEQEELAAKVPGLSVTTPKKDLRKMELTWHNSDNTTTPTDVKKTHNSPVMDKNYIKKFCCGFSNCNLSHEDMFIYSQTIHQNTSKKEFIFNDTGEDTAAKNFSCYIYKVYFMNCTWTVGRAAPNDVQYYLYSQNAKKVKEKECTSYIKDSQKRHVGCHFDKLDGFVGKGYFLVTGTSKRRKIKNFCSKTISLLSIEIWVAPSNITVNCSKSNCLIQWQKPETRDHIGHSEFKYQLYIQKQDSQYTHKNLFEVQGSAKNEYDFRNYDMGTKYILKIRASRRDGKWGEWSKPVEFGSSEEQKRSSIYIYVLVVLGTAVFALIIIFVFKRYYVMQRLFPRIPQIKDKINTCNHLDKQMWKMRSRDIMLKVFQITTLMNFVF</sequence>
<evidence type="ECO:0000313" key="12">
    <source>
        <dbReference type="RefSeq" id="XP_020848422.1"/>
    </source>
</evidence>
<dbReference type="RefSeq" id="XP_020848422.1">
    <property type="nucleotide sequence ID" value="XM_020992763.1"/>
</dbReference>
<evidence type="ECO:0000313" key="11">
    <source>
        <dbReference type="Proteomes" id="UP000515140"/>
    </source>
</evidence>
<dbReference type="FunFam" id="2.60.40.10:FF:001087">
    <property type="entry name" value="Colony stimulating factor 2 receptor alpha subunit"/>
    <property type="match status" value="1"/>
</dbReference>
<evidence type="ECO:0000256" key="9">
    <source>
        <dbReference type="SAM" id="SignalP"/>
    </source>
</evidence>
<name>A0A6P5KTP9_PHACI</name>
<evidence type="ECO:0000256" key="2">
    <source>
        <dbReference type="ARBA" id="ARBA00022692"/>
    </source>
</evidence>
<evidence type="ECO:0000256" key="8">
    <source>
        <dbReference type="SAM" id="Phobius"/>
    </source>
</evidence>
<dbReference type="InterPro" id="IPR003532">
    <property type="entry name" value="Short_hematopoietin_rcpt_2_CS"/>
</dbReference>
<feature type="chain" id="PRO_5044648357" evidence="9">
    <location>
        <begin position="22"/>
        <end position="403"/>
    </location>
</feature>
<dbReference type="InterPro" id="IPR003961">
    <property type="entry name" value="FN3_dom"/>
</dbReference>
<dbReference type="SUPFAM" id="SSF49265">
    <property type="entry name" value="Fibronectin type III"/>
    <property type="match status" value="2"/>
</dbReference>
<evidence type="ECO:0000256" key="7">
    <source>
        <dbReference type="ARBA" id="ARBA00023180"/>
    </source>
</evidence>
<dbReference type="PANTHER" id="PTHR23037:SF46">
    <property type="entry name" value="INTERLEUKIN 5 RECEPTOR SUBUNIT ALPHA"/>
    <property type="match status" value="1"/>
</dbReference>
<dbReference type="InterPro" id="IPR013783">
    <property type="entry name" value="Ig-like_fold"/>
</dbReference>
<feature type="domain" description="Fibronectin type-III" evidence="10">
    <location>
        <begin position="225"/>
        <end position="323"/>
    </location>
</feature>
<dbReference type="AlphaFoldDB" id="A0A6P5KTP9"/>
<evidence type="ECO:0000256" key="5">
    <source>
        <dbReference type="ARBA" id="ARBA00023136"/>
    </source>
</evidence>
<evidence type="ECO:0000259" key="10">
    <source>
        <dbReference type="PROSITE" id="PS50853"/>
    </source>
</evidence>
<keyword evidence="5 8" id="KW-0472">Membrane</keyword>
<comment type="subcellular location">
    <subcellularLocation>
        <location evidence="1">Membrane</location>
        <topology evidence="1">Single-pass type I membrane protein</topology>
    </subcellularLocation>
</comment>
<keyword evidence="3 9" id="KW-0732">Signal</keyword>
<dbReference type="PROSITE" id="PS01356">
    <property type="entry name" value="HEMATOPO_REC_S_F2"/>
    <property type="match status" value="1"/>
</dbReference>
<dbReference type="Proteomes" id="UP000515140">
    <property type="component" value="Unplaced"/>
</dbReference>